<keyword evidence="4" id="KW-0788">Thiol protease</keyword>
<dbReference type="InterPro" id="IPR000668">
    <property type="entry name" value="Peptidase_C1A_C"/>
</dbReference>
<organism evidence="7 8">
    <name type="scientific">Exocentrus adspersus</name>
    <dbReference type="NCBI Taxonomy" id="1586481"/>
    <lineage>
        <taxon>Eukaryota</taxon>
        <taxon>Metazoa</taxon>
        <taxon>Ecdysozoa</taxon>
        <taxon>Arthropoda</taxon>
        <taxon>Hexapoda</taxon>
        <taxon>Insecta</taxon>
        <taxon>Pterygota</taxon>
        <taxon>Neoptera</taxon>
        <taxon>Endopterygota</taxon>
        <taxon>Coleoptera</taxon>
        <taxon>Polyphaga</taxon>
        <taxon>Cucujiformia</taxon>
        <taxon>Chrysomeloidea</taxon>
        <taxon>Cerambycidae</taxon>
        <taxon>Lamiinae</taxon>
        <taxon>Acanthocinini</taxon>
        <taxon>Exocentrus</taxon>
    </lineage>
</organism>
<accession>A0AAV8VX49</accession>
<dbReference type="CDD" id="cd02248">
    <property type="entry name" value="Peptidase_C1A"/>
    <property type="match status" value="1"/>
</dbReference>
<dbReference type="Pfam" id="PF08246">
    <property type="entry name" value="Inhibitor_I29"/>
    <property type="match status" value="1"/>
</dbReference>
<protein>
    <submittedName>
        <fullName evidence="7">Uncharacterized protein</fullName>
    </submittedName>
</protein>
<dbReference type="Proteomes" id="UP001159042">
    <property type="component" value="Unassembled WGS sequence"/>
</dbReference>
<proteinExistence type="inferred from homology"/>
<dbReference type="Pfam" id="PF00112">
    <property type="entry name" value="Peptidase_C1"/>
    <property type="match status" value="1"/>
</dbReference>
<evidence type="ECO:0000256" key="1">
    <source>
        <dbReference type="ARBA" id="ARBA00008455"/>
    </source>
</evidence>
<feature type="domain" description="Cathepsin propeptide inhibitor" evidence="6">
    <location>
        <begin position="7"/>
        <end position="61"/>
    </location>
</feature>
<dbReference type="EMBL" id="JANEYG010000023">
    <property type="protein sequence ID" value="KAJ8918775.1"/>
    <property type="molecule type" value="Genomic_DNA"/>
</dbReference>
<keyword evidence="8" id="KW-1185">Reference proteome</keyword>
<comment type="similarity">
    <text evidence="1">Belongs to the peptidase C1 family.</text>
</comment>
<keyword evidence="2" id="KW-0645">Protease</keyword>
<feature type="domain" description="Peptidase C1A papain C-terminal" evidence="5">
    <location>
        <begin position="91"/>
        <end position="301"/>
    </location>
</feature>
<evidence type="ECO:0000313" key="8">
    <source>
        <dbReference type="Proteomes" id="UP001159042"/>
    </source>
</evidence>
<dbReference type="PANTHER" id="PTHR12411">
    <property type="entry name" value="CYSTEINE PROTEASE FAMILY C1-RELATED"/>
    <property type="match status" value="1"/>
</dbReference>
<dbReference type="SUPFAM" id="SSF54001">
    <property type="entry name" value="Cysteine proteinases"/>
    <property type="match status" value="1"/>
</dbReference>
<dbReference type="InterPro" id="IPR038765">
    <property type="entry name" value="Papain-like_cys_pep_sf"/>
</dbReference>
<sequence>MEQPLYEKFNKTYTGYHDVTKRVAWEENIKKIRKHNQEADKGLHTYFITENHLTDMSLPNYLRRMVKLTASPHRKVDPETVGDFYERIHHLPEEINWIERGFKTPTYNQKDCGSCYAFSIVGAIQGQLFRKTEKLVPLSEQQIIDCSVSYGNYGCGGGSLRNTLRYLEKVGGLMTYTDYPYVSKQQRCFFDKHRALVNITSWAVLPARDERALEIAIAKIGPVAASINASPHTFQLYHSGIYDDPTCTSNHVNHAMLIVGYTKDTWILKNWWGRHWGENGYMRLRRHKNRCGIANYAAYALI</sequence>
<evidence type="ECO:0000256" key="4">
    <source>
        <dbReference type="ARBA" id="ARBA00022807"/>
    </source>
</evidence>
<evidence type="ECO:0000256" key="3">
    <source>
        <dbReference type="ARBA" id="ARBA00022801"/>
    </source>
</evidence>
<dbReference type="InterPro" id="IPR039417">
    <property type="entry name" value="Peptidase_C1A_papain-like"/>
</dbReference>
<gene>
    <name evidence="7" type="ORF">NQ315_015095</name>
</gene>
<keyword evidence="3" id="KW-0378">Hydrolase</keyword>
<comment type="caution">
    <text evidence="7">The sequence shown here is derived from an EMBL/GenBank/DDBJ whole genome shotgun (WGS) entry which is preliminary data.</text>
</comment>
<evidence type="ECO:0000259" key="6">
    <source>
        <dbReference type="SMART" id="SM00848"/>
    </source>
</evidence>
<dbReference type="GO" id="GO:0008234">
    <property type="term" value="F:cysteine-type peptidase activity"/>
    <property type="evidence" value="ECO:0007669"/>
    <property type="project" value="UniProtKB-KW"/>
</dbReference>
<dbReference type="FunFam" id="3.90.70.10:FF:000006">
    <property type="entry name" value="Cathepsin S"/>
    <property type="match status" value="1"/>
</dbReference>
<dbReference type="SMART" id="SM00848">
    <property type="entry name" value="Inhibitor_I29"/>
    <property type="match status" value="1"/>
</dbReference>
<dbReference type="AlphaFoldDB" id="A0AAV8VX49"/>
<reference evidence="7 8" key="1">
    <citation type="journal article" date="2023" name="Insect Mol. Biol.">
        <title>Genome sequencing provides insights into the evolution of gene families encoding plant cell wall-degrading enzymes in longhorned beetles.</title>
        <authorList>
            <person name="Shin N.R."/>
            <person name="Okamura Y."/>
            <person name="Kirsch R."/>
            <person name="Pauchet Y."/>
        </authorList>
    </citation>
    <scope>NUCLEOTIDE SEQUENCE [LARGE SCALE GENOMIC DNA]</scope>
    <source>
        <strain evidence="7">EAD_L_NR</strain>
    </source>
</reference>
<dbReference type="Gene3D" id="3.90.70.10">
    <property type="entry name" value="Cysteine proteinases"/>
    <property type="match status" value="1"/>
</dbReference>
<evidence type="ECO:0000259" key="5">
    <source>
        <dbReference type="SMART" id="SM00645"/>
    </source>
</evidence>
<evidence type="ECO:0000313" key="7">
    <source>
        <dbReference type="EMBL" id="KAJ8918775.1"/>
    </source>
</evidence>
<dbReference type="InterPro" id="IPR013128">
    <property type="entry name" value="Peptidase_C1A"/>
</dbReference>
<evidence type="ECO:0000256" key="2">
    <source>
        <dbReference type="ARBA" id="ARBA00022670"/>
    </source>
</evidence>
<dbReference type="InterPro" id="IPR013201">
    <property type="entry name" value="Prot_inhib_I29"/>
</dbReference>
<dbReference type="SMART" id="SM00645">
    <property type="entry name" value="Pept_C1"/>
    <property type="match status" value="1"/>
</dbReference>
<name>A0AAV8VX49_9CUCU</name>
<dbReference type="GO" id="GO:0006508">
    <property type="term" value="P:proteolysis"/>
    <property type="evidence" value="ECO:0007669"/>
    <property type="project" value="UniProtKB-KW"/>
</dbReference>